<evidence type="ECO:0000313" key="5">
    <source>
        <dbReference type="Proteomes" id="UP000789508"/>
    </source>
</evidence>
<feature type="region of interest" description="Disordered" evidence="2">
    <location>
        <begin position="245"/>
        <end position="264"/>
    </location>
</feature>
<dbReference type="Gene3D" id="1.10.30.10">
    <property type="entry name" value="High mobility group box domain"/>
    <property type="match status" value="1"/>
</dbReference>
<feature type="compositionally biased region" description="Polar residues" evidence="2">
    <location>
        <begin position="163"/>
        <end position="179"/>
    </location>
</feature>
<dbReference type="AlphaFoldDB" id="A0A9N9G6G6"/>
<keyword evidence="1" id="KW-0175">Coiled coil</keyword>
<dbReference type="OrthoDB" id="2367927at2759"/>
<reference evidence="4" key="1">
    <citation type="submission" date="2021-06" db="EMBL/GenBank/DDBJ databases">
        <authorList>
            <person name="Kallberg Y."/>
            <person name="Tangrot J."/>
            <person name="Rosling A."/>
        </authorList>
    </citation>
    <scope>NUCLEOTIDE SEQUENCE</scope>
    <source>
        <strain evidence="4">FL130A</strain>
    </source>
</reference>
<feature type="coiled-coil region" evidence="1">
    <location>
        <begin position="266"/>
        <end position="293"/>
    </location>
</feature>
<dbReference type="Pfam" id="PF00505">
    <property type="entry name" value="HMG_box"/>
    <property type="match status" value="1"/>
</dbReference>
<evidence type="ECO:0000259" key="3">
    <source>
        <dbReference type="Pfam" id="PF00505"/>
    </source>
</evidence>
<name>A0A9N9G6G6_9GLOM</name>
<gene>
    <name evidence="4" type="ORF">ALEPTO_LOCUS7247</name>
</gene>
<accession>A0A9N9G6G6</accession>
<protein>
    <submittedName>
        <fullName evidence="4">8005_t:CDS:1</fullName>
    </submittedName>
</protein>
<dbReference type="InterPro" id="IPR009071">
    <property type="entry name" value="HMG_box_dom"/>
</dbReference>
<dbReference type="InterPro" id="IPR036910">
    <property type="entry name" value="HMG_box_dom_sf"/>
</dbReference>
<feature type="compositionally biased region" description="Low complexity" evidence="2">
    <location>
        <begin position="245"/>
        <end position="255"/>
    </location>
</feature>
<sequence>MKTNSRSKETGPTINITVSFPPDISAMNLIDRALSKTRITGKASRVPNAFIAYRTAFCKELQQIQHPVITQPQLSLIAKDYWSKEPENVRREYERIAAEARNLYKQICVDQKLIQKNQDVDKSFENSHLNVAEQYNDLAHDPSSWQITPQNLNFSPADRESEPSSQDETSIINNNQQPDGNFVLYNLTNDPSSFSDSDIQLDENLMSPDSISQYNLETTVFSSTNENFDASFDFSSFFPDENFTVSPSSNSSSSPDFLEKSSTNGCEHCKKKTEILERRIRELEERIIALTDSIYHFKNLI</sequence>
<evidence type="ECO:0000313" key="4">
    <source>
        <dbReference type="EMBL" id="CAG8580749.1"/>
    </source>
</evidence>
<proteinExistence type="predicted"/>
<evidence type="ECO:0000256" key="2">
    <source>
        <dbReference type="SAM" id="MobiDB-lite"/>
    </source>
</evidence>
<organism evidence="4 5">
    <name type="scientific">Ambispora leptoticha</name>
    <dbReference type="NCBI Taxonomy" id="144679"/>
    <lineage>
        <taxon>Eukaryota</taxon>
        <taxon>Fungi</taxon>
        <taxon>Fungi incertae sedis</taxon>
        <taxon>Mucoromycota</taxon>
        <taxon>Glomeromycotina</taxon>
        <taxon>Glomeromycetes</taxon>
        <taxon>Archaeosporales</taxon>
        <taxon>Ambisporaceae</taxon>
        <taxon>Ambispora</taxon>
    </lineage>
</organism>
<dbReference type="Proteomes" id="UP000789508">
    <property type="component" value="Unassembled WGS sequence"/>
</dbReference>
<feature type="domain" description="HMG box" evidence="3">
    <location>
        <begin position="45"/>
        <end position="106"/>
    </location>
</feature>
<dbReference type="EMBL" id="CAJVPS010003010">
    <property type="protein sequence ID" value="CAG8580749.1"/>
    <property type="molecule type" value="Genomic_DNA"/>
</dbReference>
<evidence type="ECO:0000256" key="1">
    <source>
        <dbReference type="SAM" id="Coils"/>
    </source>
</evidence>
<comment type="caution">
    <text evidence="4">The sequence shown here is derived from an EMBL/GenBank/DDBJ whole genome shotgun (WGS) entry which is preliminary data.</text>
</comment>
<feature type="region of interest" description="Disordered" evidence="2">
    <location>
        <begin position="150"/>
        <end position="180"/>
    </location>
</feature>
<keyword evidence="5" id="KW-1185">Reference proteome</keyword>
<dbReference type="SUPFAM" id="SSF47095">
    <property type="entry name" value="HMG-box"/>
    <property type="match status" value="1"/>
</dbReference>